<gene>
    <name evidence="1" type="ORF">CPT_Philippe_054</name>
</gene>
<evidence type="ECO:0000313" key="1">
    <source>
        <dbReference type="EMBL" id="QYW02247.1"/>
    </source>
</evidence>
<dbReference type="Proteomes" id="UP000827261">
    <property type="component" value="Segment"/>
</dbReference>
<dbReference type="EMBL" id="MZ326861">
    <property type="protein sequence ID" value="QYW02247.1"/>
    <property type="molecule type" value="Genomic_DNA"/>
</dbReference>
<sequence>MCSAFFLFSTPMTNTITIPTVSPHPRVYEVHSFSKGSEAIVLTERDGDRQEYVWLPAYGNKAAQFESWKTALSVANACANLRGLYRPSGAFNILEAKSPQTVAYEEMIESIRKYEVK</sequence>
<protein>
    <submittedName>
        <fullName evidence="1">Uncharacterized protein</fullName>
    </submittedName>
</protein>
<accession>A0AAE8BII1</accession>
<evidence type="ECO:0000313" key="2">
    <source>
        <dbReference type="Proteomes" id="UP000827261"/>
    </source>
</evidence>
<keyword evidence="2" id="KW-1185">Reference proteome</keyword>
<proteinExistence type="predicted"/>
<organism evidence="1 2">
    <name type="scientific">Stenotrophomonas phage Philippe</name>
    <dbReference type="NCBI Taxonomy" id="2859655"/>
    <lineage>
        <taxon>Viruses</taxon>
        <taxon>Duplodnaviria</taxon>
        <taxon>Heunggongvirae</taxon>
        <taxon>Uroviricota</taxon>
        <taxon>Caudoviricetes</taxon>
        <taxon>Schitoviridae</taxon>
        <taxon>Philippevirus</taxon>
        <taxon>Philippevirus philippe</taxon>
    </lineage>
</organism>
<reference evidence="1" key="1">
    <citation type="submission" date="2021-06" db="EMBL/GenBank/DDBJ databases">
        <title>Complete genome sequence of Stenotrophomonas maltophilia phage Philippe.</title>
        <authorList>
            <person name="Vallavanatt I."/>
            <person name="Bartz M."/>
            <person name="Clark J."/>
            <person name="Burrowes B."/>
            <person name="Liu M."/>
            <person name="Gill J."/>
        </authorList>
    </citation>
    <scope>NUCLEOTIDE SEQUENCE</scope>
</reference>
<name>A0AAE8BII1_9CAUD</name>